<keyword evidence="1" id="KW-0812">Transmembrane</keyword>
<evidence type="ECO:0000313" key="4">
    <source>
        <dbReference type="WBParaSite" id="TCONS_00006017.p1"/>
    </source>
</evidence>
<dbReference type="Proteomes" id="UP000035681">
    <property type="component" value="Unplaced"/>
</dbReference>
<evidence type="ECO:0000313" key="3">
    <source>
        <dbReference type="WBParaSite" id="SSTP_0000121400.1"/>
    </source>
</evidence>
<evidence type="ECO:0000313" key="2">
    <source>
        <dbReference type="Proteomes" id="UP000035681"/>
    </source>
</evidence>
<feature type="transmembrane region" description="Helical" evidence="1">
    <location>
        <begin position="6"/>
        <end position="25"/>
    </location>
</feature>
<protein>
    <submittedName>
        <fullName evidence="4">Threonylcarbamoyl-AMP synthase</fullName>
    </submittedName>
</protein>
<dbReference type="WBParaSite" id="TCONS_00006017.p1">
    <property type="protein sequence ID" value="TCONS_00006017.p1"/>
    <property type="gene ID" value="XLOC_004208"/>
</dbReference>
<reference evidence="3" key="1">
    <citation type="submission" date="2015-08" db="UniProtKB">
        <authorList>
            <consortium name="WormBaseParasite"/>
        </authorList>
    </citation>
    <scope>IDENTIFICATION</scope>
</reference>
<dbReference type="WBParaSite" id="SSTP_0000121400.1">
    <property type="protein sequence ID" value="SSTP_0000121400.1"/>
    <property type="gene ID" value="SSTP_0000121400"/>
</dbReference>
<evidence type="ECO:0000256" key="1">
    <source>
        <dbReference type="SAM" id="Phobius"/>
    </source>
</evidence>
<dbReference type="AlphaFoldDB" id="A0A0K0DVE8"/>
<keyword evidence="1" id="KW-0472">Membrane</keyword>
<keyword evidence="2" id="KW-1185">Reference proteome</keyword>
<keyword evidence="1" id="KW-1133">Transmembrane helix</keyword>
<proteinExistence type="predicted"/>
<organism evidence="3">
    <name type="scientific">Strongyloides stercoralis</name>
    <name type="common">Threadworm</name>
    <dbReference type="NCBI Taxonomy" id="6248"/>
    <lineage>
        <taxon>Eukaryota</taxon>
        <taxon>Metazoa</taxon>
        <taxon>Ecdysozoa</taxon>
        <taxon>Nematoda</taxon>
        <taxon>Chromadorea</taxon>
        <taxon>Rhabditida</taxon>
        <taxon>Tylenchina</taxon>
        <taxon>Panagrolaimomorpha</taxon>
        <taxon>Strongyloidoidea</taxon>
        <taxon>Strongyloididae</taxon>
        <taxon>Strongyloides</taxon>
    </lineage>
</organism>
<name>A0A0K0DVE8_STRER</name>
<accession>A0A0K0DVE8</accession>
<sequence>MATNYYQHIVILIVATFMVIVAQVANSKPTKVEIVDEAFGRQDRSDFRPLQFGKRQEKNFRPLQFGKKSVYRPLQFGKRSLYSIGYDESNIDDDTVFIPIADY</sequence>